<dbReference type="GO" id="GO:0006508">
    <property type="term" value="P:proteolysis"/>
    <property type="evidence" value="ECO:0007669"/>
    <property type="project" value="InterPro"/>
</dbReference>
<name>A0A4Y2WYP1_ARAVE</name>
<gene>
    <name evidence="2" type="ORF">AVEN_60338_1</name>
</gene>
<evidence type="ECO:0000313" key="3">
    <source>
        <dbReference type="Proteomes" id="UP000499080"/>
    </source>
</evidence>
<dbReference type="EMBL" id="BGPR01066491">
    <property type="protein sequence ID" value="GBO41027.1"/>
    <property type="molecule type" value="Genomic_DNA"/>
</dbReference>
<dbReference type="SUPFAM" id="SSF56672">
    <property type="entry name" value="DNA/RNA polymerases"/>
    <property type="match status" value="1"/>
</dbReference>
<sequence length="109" mass="12618">MLNEKQQREVRKLLTEFQNLFSTCDADVGHCNMTQHRINTGDYPPIKQYPRRLPLARKEEADHPVKDMVDSGIIEESSGLWASPIVLVKKKDGSTRFCVDYRKLNEITK</sequence>
<reference evidence="2 3" key="1">
    <citation type="journal article" date="2019" name="Sci. Rep.">
        <title>Orb-weaving spider Araneus ventricosus genome elucidates the spidroin gene catalogue.</title>
        <authorList>
            <person name="Kono N."/>
            <person name="Nakamura H."/>
            <person name="Ohtoshi R."/>
            <person name="Moran D.A.P."/>
            <person name="Shinohara A."/>
            <person name="Yoshida Y."/>
            <person name="Fujiwara M."/>
            <person name="Mori M."/>
            <person name="Tomita M."/>
            <person name="Arakawa K."/>
        </authorList>
    </citation>
    <scope>NUCLEOTIDE SEQUENCE [LARGE SCALE GENOMIC DNA]</scope>
</reference>
<dbReference type="InterPro" id="IPR043502">
    <property type="entry name" value="DNA/RNA_pol_sf"/>
</dbReference>
<dbReference type="PANTHER" id="PTHR37984:SF5">
    <property type="entry name" value="PROTEIN NYNRIN-LIKE"/>
    <property type="match status" value="1"/>
</dbReference>
<dbReference type="Gene3D" id="3.10.10.10">
    <property type="entry name" value="HIV Type 1 Reverse Transcriptase, subunit A, domain 1"/>
    <property type="match status" value="1"/>
</dbReference>
<evidence type="ECO:0000259" key="1">
    <source>
        <dbReference type="Pfam" id="PF03539"/>
    </source>
</evidence>
<dbReference type="PANTHER" id="PTHR37984">
    <property type="entry name" value="PROTEIN CBG26694"/>
    <property type="match status" value="1"/>
</dbReference>
<keyword evidence="3" id="KW-1185">Reference proteome</keyword>
<dbReference type="InterPro" id="IPR001641">
    <property type="entry name" value="Spumavirus_A9"/>
</dbReference>
<dbReference type="AlphaFoldDB" id="A0A4Y2WYP1"/>
<organism evidence="2 3">
    <name type="scientific">Araneus ventricosus</name>
    <name type="common">Orbweaver spider</name>
    <name type="synonym">Epeira ventricosa</name>
    <dbReference type="NCBI Taxonomy" id="182803"/>
    <lineage>
        <taxon>Eukaryota</taxon>
        <taxon>Metazoa</taxon>
        <taxon>Ecdysozoa</taxon>
        <taxon>Arthropoda</taxon>
        <taxon>Chelicerata</taxon>
        <taxon>Arachnida</taxon>
        <taxon>Araneae</taxon>
        <taxon>Araneomorphae</taxon>
        <taxon>Entelegynae</taxon>
        <taxon>Araneoidea</taxon>
        <taxon>Araneidae</taxon>
        <taxon>Araneus</taxon>
    </lineage>
</organism>
<proteinExistence type="predicted"/>
<dbReference type="InterPro" id="IPR050951">
    <property type="entry name" value="Retrovirus_Pol_polyprotein"/>
</dbReference>
<protein>
    <recommendedName>
        <fullName evidence="1">Peptidase A9 domain-containing protein</fullName>
    </recommendedName>
</protein>
<comment type="caution">
    <text evidence="2">The sequence shown here is derived from an EMBL/GenBank/DDBJ whole genome shotgun (WGS) entry which is preliminary data.</text>
</comment>
<feature type="domain" description="Peptidase A9" evidence="1">
    <location>
        <begin position="2"/>
        <end position="49"/>
    </location>
</feature>
<dbReference type="GO" id="GO:0004190">
    <property type="term" value="F:aspartic-type endopeptidase activity"/>
    <property type="evidence" value="ECO:0007669"/>
    <property type="project" value="InterPro"/>
</dbReference>
<dbReference type="OrthoDB" id="10069439at2759"/>
<evidence type="ECO:0000313" key="2">
    <source>
        <dbReference type="EMBL" id="GBO41027.1"/>
    </source>
</evidence>
<accession>A0A4Y2WYP1</accession>
<dbReference type="Pfam" id="PF03539">
    <property type="entry name" value="Spuma_A9PTase"/>
    <property type="match status" value="1"/>
</dbReference>
<dbReference type="Proteomes" id="UP000499080">
    <property type="component" value="Unassembled WGS sequence"/>
</dbReference>
<dbReference type="GO" id="GO:0071897">
    <property type="term" value="P:DNA biosynthetic process"/>
    <property type="evidence" value="ECO:0007669"/>
    <property type="project" value="UniProtKB-ARBA"/>
</dbReference>